<protein>
    <submittedName>
        <fullName evidence="4">DUF305 domain-containing protein</fullName>
    </submittedName>
</protein>
<dbReference type="Proteomes" id="UP000279968">
    <property type="component" value="Unassembled WGS sequence"/>
</dbReference>
<sequence length="211" mass="21197">MRAGLAVPSALLATALLLAGCAAAGGSADPSDDRRAPAAASAPPGATTGTPVGGTTAGAFSATDVAWLQLTVAMAERLLPVLDLVPARTRDPAWRGLAAGVADTHRGELSRARRLLADSGAPATNPHEGHDMPGMATAEDLAALRVADGPAFERLVAGHLRAHLGQAVRVARAEQGAGTNPATIALAAAAVREGTAELARLDRLDRPARAP</sequence>
<comment type="caution">
    <text evidence="4">The sequence shown here is derived from an EMBL/GenBank/DDBJ whole genome shotgun (WGS) entry which is preliminary data.</text>
</comment>
<feature type="compositionally biased region" description="Low complexity" evidence="1">
    <location>
        <begin position="37"/>
        <end position="50"/>
    </location>
</feature>
<dbReference type="EMBL" id="RBAN01000009">
    <property type="protein sequence ID" value="RKN50002.1"/>
    <property type="molecule type" value="Genomic_DNA"/>
</dbReference>
<dbReference type="InterPro" id="IPR012347">
    <property type="entry name" value="Ferritin-like"/>
</dbReference>
<dbReference type="Pfam" id="PF03713">
    <property type="entry name" value="DUF305"/>
    <property type="match status" value="1"/>
</dbReference>
<dbReference type="InterPro" id="IPR005183">
    <property type="entry name" value="DUF305_CopM-like"/>
</dbReference>
<keyword evidence="5" id="KW-1185">Reference proteome</keyword>
<evidence type="ECO:0000313" key="4">
    <source>
        <dbReference type="EMBL" id="RKN50002.1"/>
    </source>
</evidence>
<feature type="chain" id="PRO_5017406979" evidence="2">
    <location>
        <begin position="25"/>
        <end position="211"/>
    </location>
</feature>
<gene>
    <name evidence="4" type="ORF">D7193_30770</name>
</gene>
<dbReference type="Gene3D" id="1.20.1260.10">
    <property type="match status" value="1"/>
</dbReference>
<dbReference type="AlphaFoldDB" id="A0A3A9ZP66"/>
<dbReference type="OrthoDB" id="3538028at2"/>
<accession>A0A3A9ZP66</accession>
<keyword evidence="2" id="KW-0732">Signal</keyword>
<evidence type="ECO:0000256" key="1">
    <source>
        <dbReference type="SAM" id="MobiDB-lite"/>
    </source>
</evidence>
<dbReference type="PROSITE" id="PS51257">
    <property type="entry name" value="PROKAR_LIPOPROTEIN"/>
    <property type="match status" value="1"/>
</dbReference>
<proteinExistence type="predicted"/>
<dbReference type="RefSeq" id="WP_120783180.1">
    <property type="nucleotide sequence ID" value="NZ_JBHLUP010000008.1"/>
</dbReference>
<name>A0A3A9ZP66_9ACTN</name>
<evidence type="ECO:0000313" key="5">
    <source>
        <dbReference type="Proteomes" id="UP000279968"/>
    </source>
</evidence>
<evidence type="ECO:0000259" key="3">
    <source>
        <dbReference type="Pfam" id="PF03713"/>
    </source>
</evidence>
<evidence type="ECO:0000256" key="2">
    <source>
        <dbReference type="SAM" id="SignalP"/>
    </source>
</evidence>
<organism evidence="4 5">
    <name type="scientific">Micromonospora costi</name>
    <dbReference type="NCBI Taxonomy" id="1530042"/>
    <lineage>
        <taxon>Bacteria</taxon>
        <taxon>Bacillati</taxon>
        <taxon>Actinomycetota</taxon>
        <taxon>Actinomycetes</taxon>
        <taxon>Micromonosporales</taxon>
        <taxon>Micromonosporaceae</taxon>
        <taxon>Micromonospora</taxon>
    </lineage>
</organism>
<feature type="region of interest" description="Disordered" evidence="1">
    <location>
        <begin position="27"/>
        <end position="54"/>
    </location>
</feature>
<feature type="signal peptide" evidence="2">
    <location>
        <begin position="1"/>
        <end position="24"/>
    </location>
</feature>
<feature type="domain" description="DUF305" evidence="3">
    <location>
        <begin position="83"/>
        <end position="203"/>
    </location>
</feature>
<reference evidence="4 5" key="1">
    <citation type="journal article" date="2015" name="Int. J. Syst. Evol. Microbiol.">
        <title>Micromonospora costi sp. nov., isolated from a leaf of Costus speciosus.</title>
        <authorList>
            <person name="Thawai C."/>
        </authorList>
    </citation>
    <scope>NUCLEOTIDE SEQUENCE [LARGE SCALE GENOMIC DNA]</scope>
    <source>
        <strain evidence="4 5">CS1-12</strain>
    </source>
</reference>